<accession>A0A1Y2F1A9</accession>
<proteinExistence type="inferred from homology"/>
<gene>
    <name evidence="9" type="ORF">BCR37DRAFT_394782</name>
</gene>
<dbReference type="Gene3D" id="3.90.470.20">
    <property type="entry name" value="4'-phosphopantetheinyl transferase domain"/>
    <property type="match status" value="1"/>
</dbReference>
<keyword evidence="2 9" id="KW-0808">Transferase</keyword>
<evidence type="ECO:0000256" key="2">
    <source>
        <dbReference type="ARBA" id="ARBA00022679"/>
    </source>
</evidence>
<keyword evidence="5" id="KW-0460">Magnesium</keyword>
<keyword evidence="4" id="KW-0276">Fatty acid metabolism</keyword>
<dbReference type="Pfam" id="PF01648">
    <property type="entry name" value="ACPS"/>
    <property type="match status" value="1"/>
</dbReference>
<name>A0A1Y2F1A9_PROLT</name>
<dbReference type="GO" id="GO:0008897">
    <property type="term" value="F:holo-[acyl-carrier-protein] synthase activity"/>
    <property type="evidence" value="ECO:0007669"/>
    <property type="project" value="InterPro"/>
</dbReference>
<keyword evidence="6" id="KW-0443">Lipid metabolism</keyword>
<feature type="domain" description="4'-phosphopantetheinyl transferase" evidence="8">
    <location>
        <begin position="4"/>
        <end position="110"/>
    </location>
</feature>
<dbReference type="AlphaFoldDB" id="A0A1Y2F1A9"/>
<evidence type="ECO:0000256" key="1">
    <source>
        <dbReference type="ARBA" id="ARBA00022516"/>
    </source>
</evidence>
<dbReference type="InterPro" id="IPR037143">
    <property type="entry name" value="4-PPantetheinyl_Trfase_dom_sf"/>
</dbReference>
<dbReference type="NCBIfam" id="TIGR00556">
    <property type="entry name" value="pantethn_trn"/>
    <property type="match status" value="1"/>
</dbReference>
<dbReference type="OMA" id="MGWKNFE"/>
<dbReference type="EMBL" id="MCFI01000019">
    <property type="protein sequence ID" value="ORY77691.1"/>
    <property type="molecule type" value="Genomic_DNA"/>
</dbReference>
<keyword evidence="1" id="KW-0444">Lipid biosynthesis</keyword>
<dbReference type="InterPro" id="IPR002582">
    <property type="entry name" value="ACPS"/>
</dbReference>
<dbReference type="InterPro" id="IPR004568">
    <property type="entry name" value="Ppantetheine-prot_Trfase_dom"/>
</dbReference>
<dbReference type="GeneID" id="63788118"/>
<keyword evidence="7" id="KW-0275">Fatty acid biosynthesis</keyword>
<comment type="caution">
    <text evidence="9">The sequence shown here is derived from an EMBL/GenBank/DDBJ whole genome shotgun (WGS) entry which is preliminary data.</text>
</comment>
<dbReference type="Proteomes" id="UP000193685">
    <property type="component" value="Unassembled WGS sequence"/>
</dbReference>
<dbReference type="InterPro" id="IPR008278">
    <property type="entry name" value="4-PPantetheinyl_Trfase_dom"/>
</dbReference>
<evidence type="ECO:0000259" key="8">
    <source>
        <dbReference type="Pfam" id="PF01648"/>
    </source>
</evidence>
<evidence type="ECO:0000313" key="9">
    <source>
        <dbReference type="EMBL" id="ORY77691.1"/>
    </source>
</evidence>
<evidence type="ECO:0000256" key="7">
    <source>
        <dbReference type="ARBA" id="ARBA00023160"/>
    </source>
</evidence>
<evidence type="ECO:0000256" key="6">
    <source>
        <dbReference type="ARBA" id="ARBA00023098"/>
    </source>
</evidence>
<keyword evidence="10" id="KW-1185">Reference proteome</keyword>
<reference evidence="9 10" key="1">
    <citation type="submission" date="2016-07" db="EMBL/GenBank/DDBJ databases">
        <title>Pervasive Adenine N6-methylation of Active Genes in Fungi.</title>
        <authorList>
            <consortium name="DOE Joint Genome Institute"/>
            <person name="Mondo S.J."/>
            <person name="Dannebaum R.O."/>
            <person name="Kuo R.C."/>
            <person name="Labutti K."/>
            <person name="Haridas S."/>
            <person name="Kuo A."/>
            <person name="Salamov A."/>
            <person name="Ahrendt S.R."/>
            <person name="Lipzen A."/>
            <person name="Sullivan W."/>
            <person name="Andreopoulos W.B."/>
            <person name="Clum A."/>
            <person name="Lindquist E."/>
            <person name="Daum C."/>
            <person name="Ramamoorthy G.K."/>
            <person name="Gryganskyi A."/>
            <person name="Culley D."/>
            <person name="Magnuson J.K."/>
            <person name="James T.Y."/>
            <person name="O'Malley M.A."/>
            <person name="Stajich J.E."/>
            <person name="Spatafora J.W."/>
            <person name="Visel A."/>
            <person name="Grigoriev I.V."/>
        </authorList>
    </citation>
    <scope>NUCLEOTIDE SEQUENCE [LARGE SCALE GENOMIC DNA]</scope>
    <source>
        <strain evidence="9 10">12-1054</strain>
    </source>
</reference>
<dbReference type="OrthoDB" id="15433at2759"/>
<sequence>MIHGLGVDIVHHPRIAKLFLRNAAGLVRRILTDPEQARYQVLAEDKKLPFLCTTWAIKEAAYKAAQPLPSSWKDAEVYHLKSGAPALRTSPNVPLDFKVSVSHDGEYTIASVLASNLPKSLMDKRGTGEMIDEHERDIPRKPDAADAWINKW</sequence>
<dbReference type="GO" id="GO:0006633">
    <property type="term" value="P:fatty acid biosynthetic process"/>
    <property type="evidence" value="ECO:0007669"/>
    <property type="project" value="UniProtKB-KW"/>
</dbReference>
<dbReference type="RefSeq" id="XP_040723076.1">
    <property type="nucleotide sequence ID" value="XM_040871519.1"/>
</dbReference>
<dbReference type="SUPFAM" id="SSF56214">
    <property type="entry name" value="4'-phosphopantetheinyl transferase"/>
    <property type="match status" value="1"/>
</dbReference>
<evidence type="ECO:0000256" key="3">
    <source>
        <dbReference type="ARBA" id="ARBA00022723"/>
    </source>
</evidence>
<dbReference type="HAMAP" id="MF_00101">
    <property type="entry name" value="AcpS"/>
    <property type="match status" value="1"/>
</dbReference>
<evidence type="ECO:0000313" key="10">
    <source>
        <dbReference type="Proteomes" id="UP000193685"/>
    </source>
</evidence>
<keyword evidence="3" id="KW-0479">Metal-binding</keyword>
<dbReference type="GO" id="GO:0000287">
    <property type="term" value="F:magnesium ion binding"/>
    <property type="evidence" value="ECO:0007669"/>
    <property type="project" value="InterPro"/>
</dbReference>
<organism evidence="9 10">
    <name type="scientific">Protomyces lactucae-debilis</name>
    <dbReference type="NCBI Taxonomy" id="2754530"/>
    <lineage>
        <taxon>Eukaryota</taxon>
        <taxon>Fungi</taxon>
        <taxon>Dikarya</taxon>
        <taxon>Ascomycota</taxon>
        <taxon>Taphrinomycotina</taxon>
        <taxon>Taphrinomycetes</taxon>
        <taxon>Taphrinales</taxon>
        <taxon>Protomycetaceae</taxon>
        <taxon>Protomyces</taxon>
    </lineage>
</organism>
<evidence type="ECO:0000256" key="5">
    <source>
        <dbReference type="ARBA" id="ARBA00022842"/>
    </source>
</evidence>
<evidence type="ECO:0000256" key="4">
    <source>
        <dbReference type="ARBA" id="ARBA00022832"/>
    </source>
</evidence>
<protein>
    <submittedName>
        <fullName evidence="9">4'-phosphopantetheinyl transferase superfamily</fullName>
    </submittedName>
</protein>